<dbReference type="AlphaFoldDB" id="A0A1M5LGR6"/>
<gene>
    <name evidence="3" type="ORF">SAMN04488068_0896</name>
</gene>
<evidence type="ECO:0000313" key="3">
    <source>
        <dbReference type="EMBL" id="SHG64322.1"/>
    </source>
</evidence>
<feature type="region of interest" description="Disordered" evidence="1">
    <location>
        <begin position="62"/>
        <end position="105"/>
    </location>
</feature>
<protein>
    <submittedName>
        <fullName evidence="3">Putative peptidoglycan binding domain-containing protein</fullName>
    </submittedName>
</protein>
<evidence type="ECO:0000256" key="1">
    <source>
        <dbReference type="SAM" id="MobiDB-lite"/>
    </source>
</evidence>
<evidence type="ECO:0000313" key="4">
    <source>
        <dbReference type="Proteomes" id="UP000199758"/>
    </source>
</evidence>
<reference evidence="3 4" key="1">
    <citation type="submission" date="2016-11" db="EMBL/GenBank/DDBJ databases">
        <authorList>
            <person name="Jaros S."/>
            <person name="Januszkiewicz K."/>
            <person name="Wedrychowicz H."/>
        </authorList>
    </citation>
    <scope>NUCLEOTIDE SEQUENCE [LARGE SCALE GENOMIC DNA]</scope>
    <source>
        <strain evidence="3 4">CGMCC 1.7049</strain>
    </source>
</reference>
<organism evidence="3 4">
    <name type="scientific">Hydrocarboniphaga daqingensis</name>
    <dbReference type="NCBI Taxonomy" id="490188"/>
    <lineage>
        <taxon>Bacteria</taxon>
        <taxon>Pseudomonadati</taxon>
        <taxon>Pseudomonadota</taxon>
        <taxon>Gammaproteobacteria</taxon>
        <taxon>Nevskiales</taxon>
        <taxon>Nevskiaceae</taxon>
        <taxon>Hydrocarboniphaga</taxon>
    </lineage>
</organism>
<feature type="domain" description="Peptidoglycan binding-like" evidence="2">
    <location>
        <begin position="386"/>
        <end position="439"/>
    </location>
</feature>
<evidence type="ECO:0000259" key="2">
    <source>
        <dbReference type="Pfam" id="PF01471"/>
    </source>
</evidence>
<feature type="compositionally biased region" description="Polar residues" evidence="1">
    <location>
        <begin position="96"/>
        <end position="105"/>
    </location>
</feature>
<dbReference type="PROSITE" id="PS51257">
    <property type="entry name" value="PROKAR_LIPOPROTEIN"/>
    <property type="match status" value="1"/>
</dbReference>
<name>A0A1M5LGR6_9GAMM</name>
<dbReference type="RefSeq" id="WP_072894572.1">
    <property type="nucleotide sequence ID" value="NZ_FQWZ01000002.1"/>
</dbReference>
<dbReference type="InterPro" id="IPR036365">
    <property type="entry name" value="PGBD-like_sf"/>
</dbReference>
<dbReference type="Proteomes" id="UP000199758">
    <property type="component" value="Unassembled WGS sequence"/>
</dbReference>
<sequence>MLSLRRHALVGSGLVVLVSACASGGGRVDALPSYADIPAPTEAVVGGGPRFSIYDTGAPPRPAFESELIPPPNVIGTPAYKPSTRAEDEQRATAERLSQWQRSGAGLSSMTTTGAITSGVQPALIPTTVVSGDAGYAGTDYYAGVRNISASASIPPMPQSARPGECFALVRTPEQYRTQQRQYLARPGYDAMQITPARYQTVTQDYIAQESYERLEVIPATFKTVTEQVEVSPPTVRYLATEPVYETVTERVLEKPATQVWKRGRGPIQRVDNATGEILCLVEEPAVYRTVTRKVLKQQPEMRQVQVPGEYRTVTRRVIDQPAQVRRVMVPEQRGAMPVQKLVAPAGYQTVRVPDQMATYTTRELAVPATLEWRPVLCETNINERTVRRVQDALRREGYDPGPSDGRAGPRTLDALNAYQRARGLPEDRYLNLQTLQTLGVGIS</sequence>
<keyword evidence="4" id="KW-1185">Reference proteome</keyword>
<dbReference type="InterPro" id="IPR002477">
    <property type="entry name" value="Peptidoglycan-bd-like"/>
</dbReference>
<dbReference type="Gene3D" id="1.10.101.10">
    <property type="entry name" value="PGBD-like superfamily/PGBD"/>
    <property type="match status" value="1"/>
</dbReference>
<dbReference type="Pfam" id="PF01471">
    <property type="entry name" value="PG_binding_1"/>
    <property type="match status" value="1"/>
</dbReference>
<proteinExistence type="predicted"/>
<dbReference type="EMBL" id="FQWZ01000002">
    <property type="protein sequence ID" value="SHG64322.1"/>
    <property type="molecule type" value="Genomic_DNA"/>
</dbReference>
<dbReference type="STRING" id="490188.SAMN04488068_0896"/>
<dbReference type="SUPFAM" id="SSF47090">
    <property type="entry name" value="PGBD-like"/>
    <property type="match status" value="1"/>
</dbReference>
<dbReference type="OrthoDB" id="5622735at2"/>
<feature type="compositionally biased region" description="Basic and acidic residues" evidence="1">
    <location>
        <begin position="84"/>
        <end position="94"/>
    </location>
</feature>
<accession>A0A1M5LGR6</accession>
<dbReference type="InterPro" id="IPR036366">
    <property type="entry name" value="PGBDSf"/>
</dbReference>